<dbReference type="GO" id="GO:0046872">
    <property type="term" value="F:metal ion binding"/>
    <property type="evidence" value="ECO:0007669"/>
    <property type="project" value="UniProtKB-KW"/>
</dbReference>
<dbReference type="Pfam" id="PF00403">
    <property type="entry name" value="HMA"/>
    <property type="match status" value="1"/>
</dbReference>
<dbReference type="STRING" id="1193011.LEP1GSC058_2912"/>
<dbReference type="OrthoDB" id="9813965at2"/>
<comment type="caution">
    <text evidence="3">The sequence shown here is derived from an EMBL/GenBank/DDBJ whole genome shotgun (WGS) entry which is preliminary data.</text>
</comment>
<reference evidence="3" key="1">
    <citation type="submission" date="2013-04" db="EMBL/GenBank/DDBJ databases">
        <authorList>
            <person name="Harkins D.M."/>
            <person name="Durkin A.S."/>
            <person name="Selengut J.D."/>
            <person name="Sanka R."/>
            <person name="DePew J."/>
            <person name="Purushe J."/>
            <person name="Ahmed A."/>
            <person name="van der Linden H."/>
            <person name="Goris M.G.A."/>
            <person name="Hartskeerl R.A."/>
            <person name="Vinetz J.M."/>
            <person name="Sutton G.G."/>
            <person name="Nelson W.C."/>
            <person name="Fouts D.E."/>
        </authorList>
    </citation>
    <scope>NUCLEOTIDE SEQUENCE [LARGE SCALE GENOMIC DNA]</scope>
    <source>
        <strain evidence="3">BUT 6</strain>
    </source>
</reference>
<evidence type="ECO:0000313" key="3">
    <source>
        <dbReference type="EMBL" id="EPG74274.1"/>
    </source>
</evidence>
<gene>
    <name evidence="3" type="ORF">LEP1GSC058_2912</name>
</gene>
<dbReference type="SUPFAM" id="SSF55008">
    <property type="entry name" value="HMA, heavy metal-associated domain"/>
    <property type="match status" value="1"/>
</dbReference>
<feature type="domain" description="HMA" evidence="2">
    <location>
        <begin position="1"/>
        <end position="63"/>
    </location>
</feature>
<keyword evidence="4" id="KW-1185">Reference proteome</keyword>
<dbReference type="Proteomes" id="UP000014540">
    <property type="component" value="Unassembled WGS sequence"/>
</dbReference>
<organism evidence="3 4">
    <name type="scientific">Leptospira fainei serovar Hurstbridge str. BUT 6</name>
    <dbReference type="NCBI Taxonomy" id="1193011"/>
    <lineage>
        <taxon>Bacteria</taxon>
        <taxon>Pseudomonadati</taxon>
        <taxon>Spirochaetota</taxon>
        <taxon>Spirochaetia</taxon>
        <taxon>Leptospirales</taxon>
        <taxon>Leptospiraceae</taxon>
        <taxon>Leptospira</taxon>
    </lineage>
</organism>
<name>S3V0X3_9LEPT</name>
<dbReference type="CDD" id="cd00371">
    <property type="entry name" value="HMA"/>
    <property type="match status" value="1"/>
</dbReference>
<proteinExistence type="predicted"/>
<dbReference type="EMBL" id="AKWZ02000010">
    <property type="protein sequence ID" value="EPG74274.1"/>
    <property type="molecule type" value="Genomic_DNA"/>
</dbReference>
<dbReference type="Gene3D" id="3.30.70.100">
    <property type="match status" value="1"/>
</dbReference>
<accession>S3V0X3</accession>
<protein>
    <submittedName>
        <fullName evidence="3">Heavy metal-associated domain protein</fullName>
    </submittedName>
</protein>
<dbReference type="AlphaFoldDB" id="S3V0X3"/>
<sequence length="68" mass="7424">MRELKIDGMTCNHCVMTVKKAIQKTDPNAKIEIDLKTGIAKIESGASESDLLDAIQEEGYTLVSVKSI</sequence>
<evidence type="ECO:0000256" key="1">
    <source>
        <dbReference type="ARBA" id="ARBA00022723"/>
    </source>
</evidence>
<evidence type="ECO:0000259" key="2">
    <source>
        <dbReference type="PROSITE" id="PS50846"/>
    </source>
</evidence>
<dbReference type="PROSITE" id="PS01047">
    <property type="entry name" value="HMA_1"/>
    <property type="match status" value="1"/>
</dbReference>
<dbReference type="InterPro" id="IPR036163">
    <property type="entry name" value="HMA_dom_sf"/>
</dbReference>
<dbReference type="InterPro" id="IPR006121">
    <property type="entry name" value="HMA_dom"/>
</dbReference>
<dbReference type="InterPro" id="IPR017969">
    <property type="entry name" value="Heavy-metal-associated_CS"/>
</dbReference>
<keyword evidence="1" id="KW-0479">Metal-binding</keyword>
<evidence type="ECO:0000313" key="4">
    <source>
        <dbReference type="Proteomes" id="UP000014540"/>
    </source>
</evidence>
<dbReference type="PROSITE" id="PS50846">
    <property type="entry name" value="HMA_2"/>
    <property type="match status" value="1"/>
</dbReference>
<dbReference type="RefSeq" id="WP_016550730.1">
    <property type="nucleotide sequence ID" value="NZ_AKWZ02000010.1"/>
</dbReference>